<dbReference type="Proteomes" id="UP000015101">
    <property type="component" value="Unassembled WGS sequence"/>
</dbReference>
<proteinExistence type="predicted"/>
<dbReference type="EMBL" id="AMQM01001560">
    <property type="status" value="NOT_ANNOTATED_CDS"/>
    <property type="molecule type" value="Genomic_DNA"/>
</dbReference>
<dbReference type="RefSeq" id="XP_009027415.1">
    <property type="nucleotide sequence ID" value="XM_009029167.1"/>
</dbReference>
<dbReference type="EMBL" id="KB097571">
    <property type="protein sequence ID" value="ESN94327.1"/>
    <property type="molecule type" value="Genomic_DNA"/>
</dbReference>
<name>T1EV03_HELRO</name>
<dbReference type="GeneID" id="20200403"/>
<protein>
    <submittedName>
        <fullName evidence="1 2">Uncharacterized protein</fullName>
    </submittedName>
</protein>
<sequence>MTLDLKFMSLIDKTLKISWKADKGFIRFLENSETPFSQNPFKKVHQANVSEANTFLVNKACHTNRDTGYKAVFMFIGKSKSDIGFTAVQPPVKNFIIYSGNLNFTKTDVIVNHLTNFGINLIRVLPITKKTNLTTNQTNPMDGNSSFRLCVPQD</sequence>
<evidence type="ECO:0000313" key="1">
    <source>
        <dbReference type="EMBL" id="ESN94327.1"/>
    </source>
</evidence>
<dbReference type="CTD" id="20200403"/>
<accession>T1EV03</accession>
<dbReference type="HOGENOM" id="CLU_1706196_0_0_1"/>
<gene>
    <name evidence="2" type="primary">20200403</name>
    <name evidence="1" type="ORF">HELRODRAFT_164148</name>
</gene>
<reference evidence="1 3" key="2">
    <citation type="journal article" date="2013" name="Nature">
        <title>Insights into bilaterian evolution from three spiralian genomes.</title>
        <authorList>
            <person name="Simakov O."/>
            <person name="Marletaz F."/>
            <person name="Cho S.J."/>
            <person name="Edsinger-Gonzales E."/>
            <person name="Havlak P."/>
            <person name="Hellsten U."/>
            <person name="Kuo D.H."/>
            <person name="Larsson T."/>
            <person name="Lv J."/>
            <person name="Arendt D."/>
            <person name="Savage R."/>
            <person name="Osoegawa K."/>
            <person name="de Jong P."/>
            <person name="Grimwood J."/>
            <person name="Chapman J.A."/>
            <person name="Shapiro H."/>
            <person name="Aerts A."/>
            <person name="Otillar R.P."/>
            <person name="Terry A.Y."/>
            <person name="Boore J.L."/>
            <person name="Grigoriev I.V."/>
            <person name="Lindberg D.R."/>
            <person name="Seaver E.C."/>
            <person name="Weisblat D.A."/>
            <person name="Putnam N.H."/>
            <person name="Rokhsar D.S."/>
        </authorList>
    </citation>
    <scope>NUCLEOTIDE SEQUENCE</scope>
</reference>
<evidence type="ECO:0000313" key="3">
    <source>
        <dbReference type="Proteomes" id="UP000015101"/>
    </source>
</evidence>
<reference evidence="3" key="1">
    <citation type="submission" date="2012-12" db="EMBL/GenBank/DDBJ databases">
        <authorList>
            <person name="Hellsten U."/>
            <person name="Grimwood J."/>
            <person name="Chapman J.A."/>
            <person name="Shapiro H."/>
            <person name="Aerts A."/>
            <person name="Otillar R.P."/>
            <person name="Terry A.Y."/>
            <person name="Boore J.L."/>
            <person name="Simakov O."/>
            <person name="Marletaz F."/>
            <person name="Cho S.-J."/>
            <person name="Edsinger-Gonzales E."/>
            <person name="Havlak P."/>
            <person name="Kuo D.-H."/>
            <person name="Larsson T."/>
            <person name="Lv J."/>
            <person name="Arendt D."/>
            <person name="Savage R."/>
            <person name="Osoegawa K."/>
            <person name="de Jong P."/>
            <person name="Lindberg D.R."/>
            <person name="Seaver E.C."/>
            <person name="Weisblat D.A."/>
            <person name="Putnam N.H."/>
            <person name="Grigoriev I.V."/>
            <person name="Rokhsar D.S."/>
        </authorList>
    </citation>
    <scope>NUCLEOTIDE SEQUENCE</scope>
</reference>
<reference evidence="2" key="3">
    <citation type="submission" date="2015-06" db="UniProtKB">
        <authorList>
            <consortium name="EnsemblMetazoa"/>
        </authorList>
    </citation>
    <scope>IDENTIFICATION</scope>
</reference>
<dbReference type="EnsemblMetazoa" id="HelroT164148">
    <property type="protein sequence ID" value="HelroP164148"/>
    <property type="gene ID" value="HelroG164148"/>
</dbReference>
<dbReference type="KEGG" id="hro:HELRODRAFT_164148"/>
<dbReference type="InParanoid" id="T1EV03"/>
<evidence type="ECO:0000313" key="2">
    <source>
        <dbReference type="EnsemblMetazoa" id="HelroP164148"/>
    </source>
</evidence>
<dbReference type="AlphaFoldDB" id="T1EV03"/>
<organism evidence="2 3">
    <name type="scientific">Helobdella robusta</name>
    <name type="common">Californian leech</name>
    <dbReference type="NCBI Taxonomy" id="6412"/>
    <lineage>
        <taxon>Eukaryota</taxon>
        <taxon>Metazoa</taxon>
        <taxon>Spiralia</taxon>
        <taxon>Lophotrochozoa</taxon>
        <taxon>Annelida</taxon>
        <taxon>Clitellata</taxon>
        <taxon>Hirudinea</taxon>
        <taxon>Rhynchobdellida</taxon>
        <taxon>Glossiphoniidae</taxon>
        <taxon>Helobdella</taxon>
    </lineage>
</organism>
<keyword evidence="3" id="KW-1185">Reference proteome</keyword>